<proteinExistence type="predicted"/>
<dbReference type="EMBL" id="CP015249">
    <property type="protein sequence ID" value="ANB19538.1"/>
    <property type="molecule type" value="Genomic_DNA"/>
</dbReference>
<dbReference type="InterPro" id="IPR036291">
    <property type="entry name" value="NAD(P)-bd_dom_sf"/>
</dbReference>
<evidence type="ECO:0000313" key="2">
    <source>
        <dbReference type="EMBL" id="ANB19538.1"/>
    </source>
</evidence>
<dbReference type="PANTHER" id="PTHR43245:SF54">
    <property type="entry name" value="BLL0593 PROTEIN"/>
    <property type="match status" value="1"/>
</dbReference>
<organism evidence="2 3">
    <name type="scientific">Dokdonella koreensis DS-123</name>
    <dbReference type="NCBI Taxonomy" id="1300342"/>
    <lineage>
        <taxon>Bacteria</taxon>
        <taxon>Pseudomonadati</taxon>
        <taxon>Pseudomonadota</taxon>
        <taxon>Gammaproteobacteria</taxon>
        <taxon>Lysobacterales</taxon>
        <taxon>Rhodanobacteraceae</taxon>
        <taxon>Dokdonella</taxon>
    </lineage>
</organism>
<dbReference type="PANTHER" id="PTHR43245">
    <property type="entry name" value="BIFUNCTIONAL POLYMYXIN RESISTANCE PROTEIN ARNA"/>
    <property type="match status" value="1"/>
</dbReference>
<dbReference type="OrthoDB" id="9801056at2"/>
<accession>A0A160DXS1</accession>
<dbReference type="PATRIC" id="fig|1300342.3.peg.3470"/>
<keyword evidence="3" id="KW-1185">Reference proteome</keyword>
<dbReference type="CDD" id="cd08946">
    <property type="entry name" value="SDR_e"/>
    <property type="match status" value="1"/>
</dbReference>
<dbReference type="SUPFAM" id="SSF51735">
    <property type="entry name" value="NAD(P)-binding Rossmann-fold domains"/>
    <property type="match status" value="1"/>
</dbReference>
<dbReference type="Proteomes" id="UP000076830">
    <property type="component" value="Chromosome"/>
</dbReference>
<dbReference type="InterPro" id="IPR001509">
    <property type="entry name" value="Epimerase_deHydtase"/>
</dbReference>
<sequence>MGILVTGSAGHLGEALMRTLVAQGRNPVGLDRLASPFTTHVGSITDRAFVARCLRGVRTVFHAATLHKPHVATHARQDFIDTTITGTLNLLEEAVTAGVDAFVYTSTTSVFGGALTPAPDAPAAWVTEDVVPVPKNIYGVTKAAAEDLCQLLHRHDGLACIVLRTSRFFPEADDDPAARDAYADANLKANEYLHRRADLEDIVQAHLRAAACAPRLGFGRYIVSATTPFAPADMPALRTDAPGVVLRRVPAYAPEYARRGWTMAPQIDRVYDNARARTDLDWHPRYDFSYVIDRLRAGEDVRSPLARAVGAKGYHAETFAEGPYPVRAR</sequence>
<dbReference type="AlphaFoldDB" id="A0A160DXS1"/>
<dbReference type="InterPro" id="IPR050177">
    <property type="entry name" value="Lipid_A_modif_metabolic_enz"/>
</dbReference>
<dbReference type="STRING" id="1300342.I596_3550"/>
<protein>
    <submittedName>
        <fullName evidence="2">UDP-glucose 4-epimerase</fullName>
    </submittedName>
</protein>
<dbReference type="Pfam" id="PF01370">
    <property type="entry name" value="Epimerase"/>
    <property type="match status" value="1"/>
</dbReference>
<dbReference type="Gene3D" id="3.40.50.720">
    <property type="entry name" value="NAD(P)-binding Rossmann-like Domain"/>
    <property type="match status" value="1"/>
</dbReference>
<dbReference type="RefSeq" id="WP_067650503.1">
    <property type="nucleotide sequence ID" value="NZ_CP015249.1"/>
</dbReference>
<dbReference type="KEGG" id="dko:I596_3550"/>
<reference evidence="2 3" key="1">
    <citation type="submission" date="2016-04" db="EMBL/GenBank/DDBJ databases">
        <title>Complete genome sequence of Dokdonella koreensis DS-123T.</title>
        <authorList>
            <person name="Kim J.F."/>
            <person name="Lee H."/>
            <person name="Kwak M.-J."/>
        </authorList>
    </citation>
    <scope>NUCLEOTIDE SEQUENCE [LARGE SCALE GENOMIC DNA]</scope>
    <source>
        <strain evidence="2 3">DS-123</strain>
    </source>
</reference>
<evidence type="ECO:0000259" key="1">
    <source>
        <dbReference type="Pfam" id="PF01370"/>
    </source>
</evidence>
<evidence type="ECO:0000313" key="3">
    <source>
        <dbReference type="Proteomes" id="UP000076830"/>
    </source>
</evidence>
<name>A0A160DXS1_9GAMM</name>
<gene>
    <name evidence="2" type="ORF">I596_3550</name>
</gene>
<feature type="domain" description="NAD-dependent epimerase/dehydratase" evidence="1">
    <location>
        <begin position="3"/>
        <end position="172"/>
    </location>
</feature>